<feature type="compositionally biased region" description="Basic and acidic residues" evidence="1">
    <location>
        <begin position="401"/>
        <end position="418"/>
    </location>
</feature>
<dbReference type="Pfam" id="PF00672">
    <property type="entry name" value="HAMP"/>
    <property type="match status" value="1"/>
</dbReference>
<dbReference type="PANTHER" id="PTHR32089:SF112">
    <property type="entry name" value="LYSOZYME-LIKE PROTEIN-RELATED"/>
    <property type="match status" value="1"/>
</dbReference>
<protein>
    <submittedName>
        <fullName evidence="4">HAMP domain-containing protein</fullName>
    </submittedName>
</protein>
<dbReference type="SUPFAM" id="SSF58104">
    <property type="entry name" value="Methyl-accepting chemotaxis protein (MCP) signaling domain"/>
    <property type="match status" value="1"/>
</dbReference>
<feature type="non-terminal residue" evidence="4">
    <location>
        <position position="436"/>
    </location>
</feature>
<dbReference type="GO" id="GO:0016020">
    <property type="term" value="C:membrane"/>
    <property type="evidence" value="ECO:0007669"/>
    <property type="project" value="InterPro"/>
</dbReference>
<feature type="region of interest" description="Disordered" evidence="1">
    <location>
        <begin position="392"/>
        <end position="436"/>
    </location>
</feature>
<comment type="caution">
    <text evidence="4">The sequence shown here is derived from an EMBL/GenBank/DDBJ whole genome shotgun (WGS) entry which is preliminary data.</text>
</comment>
<name>A0A4R8EMV4_9BACT</name>
<dbReference type="SMART" id="SM00304">
    <property type="entry name" value="HAMP"/>
    <property type="match status" value="1"/>
</dbReference>
<dbReference type="PANTHER" id="PTHR32089">
    <property type="entry name" value="METHYL-ACCEPTING CHEMOTAXIS PROTEIN MCPB"/>
    <property type="match status" value="1"/>
</dbReference>
<evidence type="ECO:0000256" key="2">
    <source>
        <dbReference type="SAM" id="Phobius"/>
    </source>
</evidence>
<reference evidence="4 5" key="1">
    <citation type="submission" date="2019-03" db="EMBL/GenBank/DDBJ databases">
        <title>Genomic Encyclopedia of Type Strains, Phase IV (KMG-IV): sequencing the most valuable type-strain genomes for metagenomic binning, comparative biology and taxonomic classification.</title>
        <authorList>
            <person name="Goeker M."/>
        </authorList>
    </citation>
    <scope>NUCLEOTIDE SEQUENCE [LARGE SCALE GENOMIC DNA]</scope>
    <source>
        <strain evidence="4 5">DSM 13575</strain>
    </source>
</reference>
<evidence type="ECO:0000313" key="4">
    <source>
        <dbReference type="EMBL" id="TDX11101.1"/>
    </source>
</evidence>
<keyword evidence="2" id="KW-0812">Transmembrane</keyword>
<dbReference type="Proteomes" id="UP000294817">
    <property type="component" value="Unassembled WGS sequence"/>
</dbReference>
<dbReference type="AlphaFoldDB" id="A0A4R8EMV4"/>
<dbReference type="CDD" id="cd18773">
    <property type="entry name" value="PDC1_HK_sensor"/>
    <property type="match status" value="1"/>
</dbReference>
<dbReference type="Gene3D" id="1.10.287.950">
    <property type="entry name" value="Methyl-accepting chemotaxis protein"/>
    <property type="match status" value="1"/>
</dbReference>
<feature type="transmembrane region" description="Helical" evidence="2">
    <location>
        <begin position="7"/>
        <end position="31"/>
    </location>
</feature>
<dbReference type="InterPro" id="IPR003660">
    <property type="entry name" value="HAMP_dom"/>
</dbReference>
<sequence length="436" mass="49268">MKIRTKLYFLIIVTSIIPLILISIFSFYNYYTTIQENTENNILNQLQTEKEAILKFLNPVHELTEYVSSNLEKNGLNWMFQNFSNVVNSFSEIEYIYVVLQDGSFIIEPEVEISQKYDPLSSIWAQTAASEDKTILTTSHVQSFSNKPTLTFATKFVASSREGILGLDIDYETFKNIISSTSYSSQINYIVDEENNILVSTKDNENLVIPIITEDKGIINQEDKYIYYLKIPDLRWIIFSAVDSQDIMYEPLKRSFNIALIALIVIVLAILLSIFFMRSITRPIQSLKNKVNLIEQGNLNVDFNTCENDEIGTISEELSNMLKTLKSSLSGVKEISINIEKFSNELSNISEKLSKSNKGILNQTESIQNDLEDSAAFTQEVTSGVDEVARAAQGVSQDAQRLSEEADETSKAAEEGSKTIESISQAVKEAVERTKE</sequence>
<dbReference type="CDD" id="cd06225">
    <property type="entry name" value="HAMP"/>
    <property type="match status" value="1"/>
</dbReference>
<feature type="transmembrane region" description="Helical" evidence="2">
    <location>
        <begin position="256"/>
        <end position="277"/>
    </location>
</feature>
<dbReference type="RefSeq" id="WP_134080065.1">
    <property type="nucleotide sequence ID" value="NZ_SODZ01000016.1"/>
</dbReference>
<keyword evidence="5" id="KW-1185">Reference proteome</keyword>
<dbReference type="PROSITE" id="PS50885">
    <property type="entry name" value="HAMP"/>
    <property type="match status" value="1"/>
</dbReference>
<dbReference type="EMBL" id="SODZ01000016">
    <property type="protein sequence ID" value="TDX11101.1"/>
    <property type="molecule type" value="Genomic_DNA"/>
</dbReference>
<evidence type="ECO:0000313" key="5">
    <source>
        <dbReference type="Proteomes" id="UP000294817"/>
    </source>
</evidence>
<organism evidence="4 5">
    <name type="scientific">Petrotoga sibirica</name>
    <dbReference type="NCBI Taxonomy" id="156202"/>
    <lineage>
        <taxon>Bacteria</taxon>
        <taxon>Thermotogati</taxon>
        <taxon>Thermotogota</taxon>
        <taxon>Thermotogae</taxon>
        <taxon>Petrotogales</taxon>
        <taxon>Petrotogaceae</taxon>
        <taxon>Petrotoga</taxon>
    </lineage>
</organism>
<dbReference type="GO" id="GO:0007165">
    <property type="term" value="P:signal transduction"/>
    <property type="evidence" value="ECO:0007669"/>
    <property type="project" value="InterPro"/>
</dbReference>
<feature type="domain" description="HAMP" evidence="3">
    <location>
        <begin position="278"/>
        <end position="330"/>
    </location>
</feature>
<gene>
    <name evidence="4" type="ORF">C8D74_1161</name>
</gene>
<proteinExistence type="predicted"/>
<keyword evidence="2" id="KW-1133">Transmembrane helix</keyword>
<evidence type="ECO:0000259" key="3">
    <source>
        <dbReference type="PROSITE" id="PS50885"/>
    </source>
</evidence>
<evidence type="ECO:0000256" key="1">
    <source>
        <dbReference type="SAM" id="MobiDB-lite"/>
    </source>
</evidence>
<dbReference type="Gene3D" id="3.30.450.20">
    <property type="entry name" value="PAS domain"/>
    <property type="match status" value="2"/>
</dbReference>
<keyword evidence="2" id="KW-0472">Membrane</keyword>
<accession>A0A4R8EMV4</accession>